<organism evidence="2 3">
    <name type="scientific">Nepenthes gracilis</name>
    <name type="common">Slender pitcher plant</name>
    <dbReference type="NCBI Taxonomy" id="150966"/>
    <lineage>
        <taxon>Eukaryota</taxon>
        <taxon>Viridiplantae</taxon>
        <taxon>Streptophyta</taxon>
        <taxon>Embryophyta</taxon>
        <taxon>Tracheophyta</taxon>
        <taxon>Spermatophyta</taxon>
        <taxon>Magnoliopsida</taxon>
        <taxon>eudicotyledons</taxon>
        <taxon>Gunneridae</taxon>
        <taxon>Pentapetalae</taxon>
        <taxon>Caryophyllales</taxon>
        <taxon>Nepenthaceae</taxon>
        <taxon>Nepenthes</taxon>
    </lineage>
</organism>
<accession>A0AAD3Y2M3</accession>
<evidence type="ECO:0000256" key="1">
    <source>
        <dbReference type="SAM" id="MobiDB-lite"/>
    </source>
</evidence>
<reference evidence="2" key="1">
    <citation type="submission" date="2023-05" db="EMBL/GenBank/DDBJ databases">
        <title>Nepenthes gracilis genome sequencing.</title>
        <authorList>
            <person name="Fukushima K."/>
        </authorList>
    </citation>
    <scope>NUCLEOTIDE SEQUENCE</scope>
    <source>
        <strain evidence="2">SING2019-196</strain>
    </source>
</reference>
<dbReference type="EMBL" id="BSYO01000029">
    <property type="protein sequence ID" value="GMH25245.1"/>
    <property type="molecule type" value="Genomic_DNA"/>
</dbReference>
<dbReference type="AlphaFoldDB" id="A0AAD3Y2M3"/>
<evidence type="ECO:0000313" key="3">
    <source>
        <dbReference type="Proteomes" id="UP001279734"/>
    </source>
</evidence>
<evidence type="ECO:0000313" key="2">
    <source>
        <dbReference type="EMBL" id="GMH25245.1"/>
    </source>
</evidence>
<gene>
    <name evidence="2" type="ORF">Nepgr_027088</name>
</gene>
<protein>
    <submittedName>
        <fullName evidence="2">Uncharacterized protein</fullName>
    </submittedName>
</protein>
<keyword evidence="3" id="KW-1185">Reference proteome</keyword>
<comment type="caution">
    <text evidence="2">The sequence shown here is derived from an EMBL/GenBank/DDBJ whole genome shotgun (WGS) entry which is preliminary data.</text>
</comment>
<proteinExistence type="predicted"/>
<dbReference type="Proteomes" id="UP001279734">
    <property type="component" value="Unassembled WGS sequence"/>
</dbReference>
<name>A0AAD3Y2M3_NEPGR</name>
<feature type="region of interest" description="Disordered" evidence="1">
    <location>
        <begin position="1"/>
        <end position="34"/>
    </location>
</feature>
<sequence>MKKPIDHLNSARGLASAEKSGQFSTQCGGDGKSAHTRAVIRRRSICSGAQTLINQTVTTNTSTREDLVSNCISNDSARPNTKLYGRSSCNTQGATPTISSFYRAGPLSTPSKISKIYRKNSLIVPSQHRQHHTSQHNVVCNLSSHGPSIQNCSKTNMDK</sequence>